<sequence>MACSILLNLSAMDLLKLAGAGAVTVGAVTTATAFYLMRCIPQPLPAPVNFNSQSIVVLERAKNVGAGLLALGLLPQNSTHVGVYSQNRPEYVIADLALWSFSMVGVPLYDTLGPEACNHIINQADISVVICDINLKVKNLLSRHKETPSLKTIVVMEEVSKENQDTAKELNVEIIQYSKLEPAKPDDICIICYTSGTTGIPKGAMLTHRGYVATAAACTQQLRAGGLNLTSKDVMISYLPLAHSYERLLHAVVFQIGGQVGFFQGDVRKLMDDIKELQPTVFPCVPRLLNRFYDKVLMGVNASAMKRWLFSIALNRKERELKRYIIRNNSLWDKIVFKSIQTALGGKVRLMTTGSAPLSAKVLTFLRCIVGCPILEGYGQTESHAISNLQLVGDYSSGNVGVPLTCCAIKLTDIPEMNYSASENKGEICIKGHNVFCGYLKDKEKTEEAIDKDGWLHTGDVGQWLETGALKIIDRKKHIFKLAQGEYIAPEKVENVCVQSPLVAQMYIHGDSLQSCLVGVVVPDPEVLPRYVQEKLGIKETYQELCRHPEVKKMILGNLVELGRKSGLTSLEIVKDIYVYPELFSVENGLLTPTFKAKRQELCTYFKPQIDAMYTKLQ</sequence>
<dbReference type="EMBL" id="PZQS01000002">
    <property type="protein sequence ID" value="PVD37365.1"/>
    <property type="molecule type" value="Genomic_DNA"/>
</dbReference>
<evidence type="ECO:0000256" key="9">
    <source>
        <dbReference type="ARBA" id="ARBA00024532"/>
    </source>
</evidence>
<dbReference type="EC" id="6.2.1.3" evidence="13"/>
<keyword evidence="2 13" id="KW-0436">Ligase</keyword>
<evidence type="ECO:0000256" key="2">
    <source>
        <dbReference type="ARBA" id="ARBA00022598"/>
    </source>
</evidence>
<dbReference type="PROSITE" id="PS00455">
    <property type="entry name" value="AMP_BINDING"/>
    <property type="match status" value="1"/>
</dbReference>
<comment type="similarity">
    <text evidence="1 13">Belongs to the ATP-dependent AMP-binding enzyme family.</text>
</comment>
<evidence type="ECO:0000256" key="13">
    <source>
        <dbReference type="RuleBase" id="RU369030"/>
    </source>
</evidence>
<accession>A0A2T7PVB1</accession>
<dbReference type="InterPro" id="IPR042099">
    <property type="entry name" value="ANL_N_sf"/>
</dbReference>
<dbReference type="OrthoDB" id="1700726at2759"/>
<evidence type="ECO:0000256" key="11">
    <source>
        <dbReference type="ARBA" id="ARBA00024565"/>
    </source>
</evidence>
<protein>
    <recommendedName>
        <fullName evidence="13">Long-chain-fatty-acid--CoA ligase</fullName>
        <ecNumber evidence="13">6.2.1.3</ecNumber>
    </recommendedName>
</protein>
<comment type="catalytic activity">
    <reaction evidence="12">
        <text>hexadecanoate + ATP + CoA = hexadecanoyl-CoA + AMP + diphosphate</text>
        <dbReference type="Rhea" id="RHEA:30751"/>
        <dbReference type="ChEBI" id="CHEBI:7896"/>
        <dbReference type="ChEBI" id="CHEBI:30616"/>
        <dbReference type="ChEBI" id="CHEBI:33019"/>
        <dbReference type="ChEBI" id="CHEBI:57287"/>
        <dbReference type="ChEBI" id="CHEBI:57379"/>
        <dbReference type="ChEBI" id="CHEBI:456215"/>
    </reaction>
    <physiologicalReaction direction="left-to-right" evidence="12">
        <dbReference type="Rhea" id="RHEA:30752"/>
    </physiologicalReaction>
</comment>
<evidence type="ECO:0000256" key="5">
    <source>
        <dbReference type="ARBA" id="ARBA00022840"/>
    </source>
</evidence>
<evidence type="ECO:0000256" key="8">
    <source>
        <dbReference type="ARBA" id="ARBA00024495"/>
    </source>
</evidence>
<comment type="catalytic activity">
    <reaction evidence="8">
        <text>12-hydroxy-(5Z,8Z,10E,14Z)-eicosatetraenoate + ATP + CoA = 12-hydroxy-(5Z,8Z,10E,14Z)-eicosatetraenoyl-CoA + AMP + diphosphate</text>
        <dbReference type="Rhea" id="RHEA:52112"/>
        <dbReference type="ChEBI" id="CHEBI:30616"/>
        <dbReference type="ChEBI" id="CHEBI:33019"/>
        <dbReference type="ChEBI" id="CHEBI:57287"/>
        <dbReference type="ChEBI" id="CHEBI:90718"/>
        <dbReference type="ChEBI" id="CHEBI:136408"/>
        <dbReference type="ChEBI" id="CHEBI:456215"/>
    </reaction>
    <physiologicalReaction direction="left-to-right" evidence="8">
        <dbReference type="Rhea" id="RHEA:52113"/>
    </physiologicalReaction>
</comment>
<comment type="function">
    <text evidence="13">Catalyzes the conversion of long-chain fatty acids to their active form acyl-CoAs for both synthesis of cellular lipids, and degradation via beta-oxidation.</text>
</comment>
<dbReference type="InterPro" id="IPR000873">
    <property type="entry name" value="AMP-dep_synth/lig_dom"/>
</dbReference>
<evidence type="ECO:0000256" key="6">
    <source>
        <dbReference type="ARBA" id="ARBA00024469"/>
    </source>
</evidence>
<comment type="catalytic activity">
    <reaction evidence="7">
        <text>a long-chain fatty acid + ATP + CoA = a long-chain fatty acyl-CoA + AMP + diphosphate</text>
        <dbReference type="Rhea" id="RHEA:15421"/>
        <dbReference type="ChEBI" id="CHEBI:30616"/>
        <dbReference type="ChEBI" id="CHEBI:33019"/>
        <dbReference type="ChEBI" id="CHEBI:57287"/>
        <dbReference type="ChEBI" id="CHEBI:57560"/>
        <dbReference type="ChEBI" id="CHEBI:83139"/>
        <dbReference type="ChEBI" id="CHEBI:456215"/>
        <dbReference type="EC" id="6.2.1.3"/>
    </reaction>
    <physiologicalReaction direction="left-to-right" evidence="7">
        <dbReference type="Rhea" id="RHEA:15422"/>
    </physiologicalReaction>
</comment>
<dbReference type="Proteomes" id="UP000245119">
    <property type="component" value="Linkage Group LG2"/>
</dbReference>
<dbReference type="InterPro" id="IPR020845">
    <property type="entry name" value="AMP-binding_CS"/>
</dbReference>
<evidence type="ECO:0000256" key="1">
    <source>
        <dbReference type="ARBA" id="ARBA00006432"/>
    </source>
</evidence>
<gene>
    <name evidence="15" type="ORF">C0Q70_04364</name>
</gene>
<keyword evidence="4 13" id="KW-0276">Fatty acid metabolism</keyword>
<dbReference type="GO" id="GO:0005783">
    <property type="term" value="C:endoplasmic reticulum"/>
    <property type="evidence" value="ECO:0007669"/>
    <property type="project" value="TreeGrafter"/>
</dbReference>
<evidence type="ECO:0000259" key="14">
    <source>
        <dbReference type="Pfam" id="PF00501"/>
    </source>
</evidence>
<keyword evidence="13" id="KW-0443">Lipid metabolism</keyword>
<dbReference type="AlphaFoldDB" id="A0A2T7PVB1"/>
<name>A0A2T7PVB1_POMCA</name>
<organism evidence="15 16">
    <name type="scientific">Pomacea canaliculata</name>
    <name type="common">Golden apple snail</name>
    <dbReference type="NCBI Taxonomy" id="400727"/>
    <lineage>
        <taxon>Eukaryota</taxon>
        <taxon>Metazoa</taxon>
        <taxon>Spiralia</taxon>
        <taxon>Lophotrochozoa</taxon>
        <taxon>Mollusca</taxon>
        <taxon>Gastropoda</taxon>
        <taxon>Caenogastropoda</taxon>
        <taxon>Architaenioglossa</taxon>
        <taxon>Ampullarioidea</taxon>
        <taxon>Ampullariidae</taxon>
        <taxon>Pomacea</taxon>
    </lineage>
</organism>
<feature type="domain" description="AMP-dependent synthetase/ligase" evidence="14">
    <location>
        <begin position="58"/>
        <end position="440"/>
    </location>
</feature>
<comment type="catalytic activity">
    <reaction evidence="11">
        <text>(E)-hexadec-2-enoate + ATP + CoA = (2E)-hexadecenoyl-CoA + AMP + diphosphate</text>
        <dbReference type="Rhea" id="RHEA:36139"/>
        <dbReference type="ChEBI" id="CHEBI:30616"/>
        <dbReference type="ChEBI" id="CHEBI:33019"/>
        <dbReference type="ChEBI" id="CHEBI:57287"/>
        <dbReference type="ChEBI" id="CHEBI:61526"/>
        <dbReference type="ChEBI" id="CHEBI:72745"/>
        <dbReference type="ChEBI" id="CHEBI:456215"/>
    </reaction>
    <physiologicalReaction direction="left-to-right" evidence="11">
        <dbReference type="Rhea" id="RHEA:36140"/>
    </physiologicalReaction>
</comment>
<evidence type="ECO:0000313" key="16">
    <source>
        <dbReference type="Proteomes" id="UP000245119"/>
    </source>
</evidence>
<evidence type="ECO:0000256" key="4">
    <source>
        <dbReference type="ARBA" id="ARBA00022832"/>
    </source>
</evidence>
<evidence type="ECO:0000256" key="12">
    <source>
        <dbReference type="ARBA" id="ARBA00049139"/>
    </source>
</evidence>
<dbReference type="InterPro" id="IPR045311">
    <property type="entry name" value="LC-FACS_euk"/>
</dbReference>
<dbReference type="Gene3D" id="3.40.50.12780">
    <property type="entry name" value="N-terminal domain of ligase-like"/>
    <property type="match status" value="1"/>
</dbReference>
<dbReference type="Pfam" id="PF00501">
    <property type="entry name" value="AMP-binding"/>
    <property type="match status" value="1"/>
</dbReference>
<keyword evidence="16" id="KW-1185">Reference proteome</keyword>
<dbReference type="CDD" id="cd05927">
    <property type="entry name" value="LC-FACS_euk"/>
    <property type="match status" value="1"/>
</dbReference>
<dbReference type="STRING" id="400727.A0A2T7PVB1"/>
<proteinExistence type="inferred from homology"/>
<comment type="caution">
    <text evidence="15">The sequence shown here is derived from an EMBL/GenBank/DDBJ whole genome shotgun (WGS) entry which is preliminary data.</text>
</comment>
<dbReference type="GO" id="GO:0047676">
    <property type="term" value="F:arachidonate-CoA ligase activity"/>
    <property type="evidence" value="ECO:0007669"/>
    <property type="project" value="UniProtKB-EC"/>
</dbReference>
<dbReference type="PANTHER" id="PTHR43272:SF107">
    <property type="entry name" value="LONG-CHAIN-FATTY-ACID--COA LIGASE 5"/>
    <property type="match status" value="1"/>
</dbReference>
<comment type="catalytic activity">
    <reaction evidence="10">
        <text>(5Z,8Z,11Z,14Z)-eicosatetraenoate + ATP + CoA = (5Z,8Z,11Z,14Z)-eicosatetraenoyl-CoA + AMP + diphosphate</text>
        <dbReference type="Rhea" id="RHEA:19713"/>
        <dbReference type="ChEBI" id="CHEBI:30616"/>
        <dbReference type="ChEBI" id="CHEBI:32395"/>
        <dbReference type="ChEBI" id="CHEBI:33019"/>
        <dbReference type="ChEBI" id="CHEBI:57287"/>
        <dbReference type="ChEBI" id="CHEBI:57368"/>
        <dbReference type="ChEBI" id="CHEBI:456215"/>
        <dbReference type="EC" id="6.2.1.15"/>
    </reaction>
    <physiologicalReaction direction="left-to-right" evidence="10">
        <dbReference type="Rhea" id="RHEA:19714"/>
    </physiologicalReaction>
</comment>
<comment type="catalytic activity">
    <reaction evidence="6">
        <text>5-hydroxy-(6E,8Z,11Z,14Z)-eicosatetraenoate + ATP + CoA = 5-hydroxy-(6E,8Z,11Z,14Z)-eicosatetraenoyl-CoA + AMP + diphosphate</text>
        <dbReference type="Rhea" id="RHEA:52108"/>
        <dbReference type="ChEBI" id="CHEBI:30616"/>
        <dbReference type="ChEBI" id="CHEBI:33019"/>
        <dbReference type="ChEBI" id="CHEBI:57287"/>
        <dbReference type="ChEBI" id="CHEBI:65341"/>
        <dbReference type="ChEBI" id="CHEBI:136407"/>
        <dbReference type="ChEBI" id="CHEBI:456215"/>
    </reaction>
    <physiologicalReaction direction="left-to-right" evidence="6">
        <dbReference type="Rhea" id="RHEA:52109"/>
    </physiologicalReaction>
</comment>
<keyword evidence="3 13" id="KW-0547">Nucleotide-binding</keyword>
<dbReference type="PANTHER" id="PTHR43272">
    <property type="entry name" value="LONG-CHAIN-FATTY-ACID--COA LIGASE"/>
    <property type="match status" value="1"/>
</dbReference>
<reference evidence="15 16" key="1">
    <citation type="submission" date="2018-04" db="EMBL/GenBank/DDBJ databases">
        <title>The genome of golden apple snail Pomacea canaliculata provides insight into stress tolerance and invasive adaptation.</title>
        <authorList>
            <person name="Liu C."/>
            <person name="Liu B."/>
            <person name="Ren Y."/>
            <person name="Zhang Y."/>
            <person name="Wang H."/>
            <person name="Li S."/>
            <person name="Jiang F."/>
            <person name="Yin L."/>
            <person name="Zhang G."/>
            <person name="Qian W."/>
            <person name="Fan W."/>
        </authorList>
    </citation>
    <scope>NUCLEOTIDE SEQUENCE [LARGE SCALE GENOMIC DNA]</scope>
    <source>
        <strain evidence="15">SZHN2017</strain>
        <tissue evidence="15">Muscle</tissue>
    </source>
</reference>
<dbReference type="GO" id="GO:0005524">
    <property type="term" value="F:ATP binding"/>
    <property type="evidence" value="ECO:0007669"/>
    <property type="project" value="UniProtKB-KW"/>
</dbReference>
<evidence type="ECO:0000256" key="7">
    <source>
        <dbReference type="ARBA" id="ARBA00024484"/>
    </source>
</evidence>
<comment type="catalytic activity">
    <reaction evidence="9">
        <text>15-hydroxy-(5Z,8Z,11Z,13E)-eicosatetraenoate + ATP + CoA = 15-hydroxy-(5Z,8Z,11Z,13E)-eicosatetraenoyl-CoA + AMP + diphosphate</text>
        <dbReference type="Rhea" id="RHEA:52116"/>
        <dbReference type="ChEBI" id="CHEBI:30616"/>
        <dbReference type="ChEBI" id="CHEBI:33019"/>
        <dbReference type="ChEBI" id="CHEBI:57287"/>
        <dbReference type="ChEBI" id="CHEBI:78832"/>
        <dbReference type="ChEBI" id="CHEBI:136409"/>
        <dbReference type="ChEBI" id="CHEBI:456215"/>
    </reaction>
    <physiologicalReaction direction="left-to-right" evidence="9">
        <dbReference type="Rhea" id="RHEA:52117"/>
    </physiologicalReaction>
</comment>
<evidence type="ECO:0000256" key="3">
    <source>
        <dbReference type="ARBA" id="ARBA00022741"/>
    </source>
</evidence>
<keyword evidence="5 13" id="KW-0067">ATP-binding</keyword>
<evidence type="ECO:0000313" key="15">
    <source>
        <dbReference type="EMBL" id="PVD37365.1"/>
    </source>
</evidence>
<dbReference type="GO" id="GO:0016020">
    <property type="term" value="C:membrane"/>
    <property type="evidence" value="ECO:0007669"/>
    <property type="project" value="TreeGrafter"/>
</dbReference>
<evidence type="ECO:0000256" key="10">
    <source>
        <dbReference type="ARBA" id="ARBA00024548"/>
    </source>
</evidence>
<dbReference type="SUPFAM" id="SSF56801">
    <property type="entry name" value="Acetyl-CoA synthetase-like"/>
    <property type="match status" value="1"/>
</dbReference>